<evidence type="ECO:0000313" key="1">
    <source>
        <dbReference type="EMBL" id="CAB4954526.1"/>
    </source>
</evidence>
<organism evidence="1">
    <name type="scientific">freshwater metagenome</name>
    <dbReference type="NCBI Taxonomy" id="449393"/>
    <lineage>
        <taxon>unclassified sequences</taxon>
        <taxon>metagenomes</taxon>
        <taxon>ecological metagenomes</taxon>
    </lineage>
</organism>
<proteinExistence type="predicted"/>
<dbReference type="AlphaFoldDB" id="A0A6J7KF62"/>
<dbReference type="EMBL" id="CAFBNE010000055">
    <property type="protein sequence ID" value="CAB4954526.1"/>
    <property type="molecule type" value="Genomic_DNA"/>
</dbReference>
<reference evidence="1" key="1">
    <citation type="submission" date="2020-05" db="EMBL/GenBank/DDBJ databases">
        <authorList>
            <person name="Chiriac C."/>
            <person name="Salcher M."/>
            <person name="Ghai R."/>
            <person name="Kavagutti S V."/>
        </authorList>
    </citation>
    <scope>NUCLEOTIDE SEQUENCE</scope>
</reference>
<accession>A0A6J7KF62</accession>
<gene>
    <name evidence="1" type="ORF">UFOPK3772_01765</name>
</gene>
<name>A0A6J7KF62_9ZZZZ</name>
<protein>
    <submittedName>
        <fullName evidence="1">Unannotated protein</fullName>
    </submittedName>
</protein>
<sequence length="53" mass="5639">MTFRITLSAPARRALEHSLPEGVAAAAWEFINGPLAANPHRVGRPLTGQLSGM</sequence>